<dbReference type="InterPro" id="IPR001138">
    <property type="entry name" value="Zn2Cys6_DnaBD"/>
</dbReference>
<accession>A0A1B8AZR0</accession>
<dbReference type="EMBL" id="LYXU01000002">
    <property type="protein sequence ID" value="OBS25978.1"/>
    <property type="molecule type" value="Genomic_DNA"/>
</dbReference>
<sequence>MHNHQRLRPLQPATSATDYNSSPGPSLSSSASGIRARKTFQVPACDVCRRRKKKCDRGRPTCSNCAERGLECEYILETGPAASPLQLERLTRATKEPGALAELFKTLPYHDALELLHLLREMPVDAPSQETIETSASPSPSPLPFSSSTTTTTTTTTTTPPSLWSHFPLPSQHSIVGSLLPPVSCPLDLELMVRHPIAYPVLLPLMPTSLPLDELLVPRTLELLGPPLGQLPPHSSRSQSSPDINMTQDDSASTDFYKRLPHLTEFIVDLLNQVDISLWTSLPIPNHVAVHAIALYLNNDYPVLPLFDADLFLRDLVHNQPYFCSTFLVTTLLAWAFQAYTPIHAEAAHYSYACFVDARAQWSKYGDRESITLCNVSALQLLCMTAVSHGKDDLALEYLREGLKVAQTMGLLNLASGTEVEDAWFSGYTEWVRAASYTAWGAFNWISVFSLHYHVSEIAFPPRIPLPGDVDAAIAGEDSNHALPSSNVDVFMASSRLWTIFLAVTKAYYGKDRYISLDRDNALTFAEGVYQQLLDWADKLPISLVRRPDSSHATFMLHIYYHAIITDLFRPFLHLSTPSTSTLRTFQDQASATVIYYASIRQMKRLLLSYRLEFDLQAASFLWQTCIICVANATVRDTECNPDERLFFLKLCLAGLEEMFLSFRIFGCIKKAVLVMAFYQGVLDQDEMHRNRGVLEAIYQRYVADEGDQKMEETNTGWIVDLDLEIMDPESAKAISLAEQFDMLCTLYQ</sequence>
<evidence type="ECO:0000259" key="3">
    <source>
        <dbReference type="PROSITE" id="PS50048"/>
    </source>
</evidence>
<dbReference type="SUPFAM" id="SSF57701">
    <property type="entry name" value="Zn2/Cys6 DNA-binding domain"/>
    <property type="match status" value="1"/>
</dbReference>
<dbReference type="STRING" id="36050.A0A1B8AZR0"/>
<dbReference type="PROSITE" id="PS00463">
    <property type="entry name" value="ZN2_CY6_FUNGAL_1"/>
    <property type="match status" value="1"/>
</dbReference>
<feature type="compositionally biased region" description="Low complexity" evidence="2">
    <location>
        <begin position="21"/>
        <end position="33"/>
    </location>
</feature>
<keyword evidence="1" id="KW-0539">Nucleus</keyword>
<dbReference type="Pfam" id="PF00172">
    <property type="entry name" value="Zn_clus"/>
    <property type="match status" value="1"/>
</dbReference>
<dbReference type="CDD" id="cd12148">
    <property type="entry name" value="fungal_TF_MHR"/>
    <property type="match status" value="1"/>
</dbReference>
<evidence type="ECO:0000256" key="1">
    <source>
        <dbReference type="ARBA" id="ARBA00023242"/>
    </source>
</evidence>
<gene>
    <name evidence="4" type="ORF">FPOA_06510</name>
</gene>
<organism evidence="4 5">
    <name type="scientific">Fusarium poae</name>
    <dbReference type="NCBI Taxonomy" id="36050"/>
    <lineage>
        <taxon>Eukaryota</taxon>
        <taxon>Fungi</taxon>
        <taxon>Dikarya</taxon>
        <taxon>Ascomycota</taxon>
        <taxon>Pezizomycotina</taxon>
        <taxon>Sordariomycetes</taxon>
        <taxon>Hypocreomycetidae</taxon>
        <taxon>Hypocreales</taxon>
        <taxon>Nectriaceae</taxon>
        <taxon>Fusarium</taxon>
    </lineage>
</organism>
<feature type="domain" description="Zn(2)-C6 fungal-type" evidence="3">
    <location>
        <begin position="44"/>
        <end position="74"/>
    </location>
</feature>
<dbReference type="GO" id="GO:0000981">
    <property type="term" value="F:DNA-binding transcription factor activity, RNA polymerase II-specific"/>
    <property type="evidence" value="ECO:0007669"/>
    <property type="project" value="InterPro"/>
</dbReference>
<evidence type="ECO:0000313" key="4">
    <source>
        <dbReference type="EMBL" id="OBS25978.1"/>
    </source>
</evidence>
<name>A0A1B8AZR0_FUSPO</name>
<comment type="caution">
    <text evidence="4">The sequence shown here is derived from an EMBL/GenBank/DDBJ whole genome shotgun (WGS) entry which is preliminary data.</text>
</comment>
<dbReference type="CDD" id="cd00067">
    <property type="entry name" value="GAL4"/>
    <property type="match status" value="1"/>
</dbReference>
<dbReference type="AlphaFoldDB" id="A0A1B8AZR0"/>
<protein>
    <recommendedName>
        <fullName evidence="3">Zn(2)-C6 fungal-type domain-containing protein</fullName>
    </recommendedName>
</protein>
<evidence type="ECO:0000313" key="5">
    <source>
        <dbReference type="Proteomes" id="UP000091967"/>
    </source>
</evidence>
<keyword evidence="5" id="KW-1185">Reference proteome</keyword>
<dbReference type="SMART" id="SM00066">
    <property type="entry name" value="GAL4"/>
    <property type="match status" value="1"/>
</dbReference>
<feature type="region of interest" description="Disordered" evidence="2">
    <location>
        <begin position="127"/>
        <end position="163"/>
    </location>
</feature>
<dbReference type="Gene3D" id="4.10.240.10">
    <property type="entry name" value="Zn(2)-C6 fungal-type DNA-binding domain"/>
    <property type="match status" value="1"/>
</dbReference>
<dbReference type="PROSITE" id="PS50048">
    <property type="entry name" value="ZN2_CY6_FUNGAL_2"/>
    <property type="match status" value="1"/>
</dbReference>
<evidence type="ECO:0000256" key="2">
    <source>
        <dbReference type="SAM" id="MobiDB-lite"/>
    </source>
</evidence>
<dbReference type="InterPro" id="IPR036864">
    <property type="entry name" value="Zn2-C6_fun-type_DNA-bd_sf"/>
</dbReference>
<feature type="compositionally biased region" description="Polar residues" evidence="2">
    <location>
        <begin position="235"/>
        <end position="250"/>
    </location>
</feature>
<feature type="compositionally biased region" description="Low complexity" evidence="2">
    <location>
        <begin position="134"/>
        <end position="162"/>
    </location>
</feature>
<dbReference type="PANTHER" id="PTHR47256">
    <property type="entry name" value="ZN(II)2CYS6 TRANSCRIPTION FACTOR (EUROFUNG)-RELATED"/>
    <property type="match status" value="1"/>
</dbReference>
<feature type="region of interest" description="Disordered" evidence="2">
    <location>
        <begin position="227"/>
        <end position="250"/>
    </location>
</feature>
<dbReference type="Proteomes" id="UP000091967">
    <property type="component" value="Unassembled WGS sequence"/>
</dbReference>
<reference evidence="4 5" key="1">
    <citation type="submission" date="2016-06" db="EMBL/GenBank/DDBJ databases">
        <title>Living apart together: crosstalk between the core and supernumerary genomes in a fungal plant pathogen.</title>
        <authorList>
            <person name="Vanheule A."/>
            <person name="Audenaert K."/>
            <person name="Warris S."/>
            <person name="Van De Geest H."/>
            <person name="Schijlen E."/>
            <person name="Hofte M."/>
            <person name="De Saeger S."/>
            <person name="Haesaert G."/>
            <person name="Waalwijk C."/>
            <person name="Van Der Lee T."/>
        </authorList>
    </citation>
    <scope>NUCLEOTIDE SEQUENCE [LARGE SCALE GENOMIC DNA]</scope>
    <source>
        <strain evidence="4 5">2516</strain>
    </source>
</reference>
<dbReference type="PANTHER" id="PTHR47256:SF1">
    <property type="entry name" value="ZN(II)2CYS6 TRANSCRIPTION FACTOR (EUROFUNG)"/>
    <property type="match status" value="1"/>
</dbReference>
<feature type="region of interest" description="Disordered" evidence="2">
    <location>
        <begin position="1"/>
        <end position="33"/>
    </location>
</feature>
<dbReference type="OMA" id="QPAPMDQ"/>
<proteinExistence type="predicted"/>
<dbReference type="InterPro" id="IPR053187">
    <property type="entry name" value="Notoamide_regulator"/>
</dbReference>
<dbReference type="GO" id="GO:0008270">
    <property type="term" value="F:zinc ion binding"/>
    <property type="evidence" value="ECO:0007669"/>
    <property type="project" value="InterPro"/>
</dbReference>